<dbReference type="STRING" id="537013.CLOSTMETH_02445"/>
<accession>C0EF06</accession>
<reference evidence="1 2" key="2">
    <citation type="submission" date="2009-02" db="EMBL/GenBank/DDBJ databases">
        <title>Draft genome sequence of Clostridium methylpentosum (DSM 5476).</title>
        <authorList>
            <person name="Sudarsanam P."/>
            <person name="Ley R."/>
            <person name="Guruge J."/>
            <person name="Turnbaugh P.J."/>
            <person name="Mahowald M."/>
            <person name="Liep D."/>
            <person name="Gordon J."/>
        </authorList>
    </citation>
    <scope>NUCLEOTIDE SEQUENCE [LARGE SCALE GENOMIC DNA]</scope>
    <source>
        <strain evidence="1 2">DSM 5476</strain>
    </source>
</reference>
<comment type="caution">
    <text evidence="1">The sequence shown here is derived from an EMBL/GenBank/DDBJ whole genome shotgun (WGS) entry which is preliminary data.</text>
</comment>
<reference evidence="1 2" key="1">
    <citation type="submission" date="2009-01" db="EMBL/GenBank/DDBJ databases">
        <authorList>
            <person name="Fulton L."/>
            <person name="Clifton S."/>
            <person name="Fulton B."/>
            <person name="Xu J."/>
            <person name="Minx P."/>
            <person name="Pepin K.H."/>
            <person name="Johnson M."/>
            <person name="Bhonagiri V."/>
            <person name="Nash W.E."/>
            <person name="Mardis E.R."/>
            <person name="Wilson R.K."/>
        </authorList>
    </citation>
    <scope>NUCLEOTIDE SEQUENCE [LARGE SCALE GENOMIC DNA]</scope>
    <source>
        <strain evidence="1 2">DSM 5476</strain>
    </source>
</reference>
<proteinExistence type="predicted"/>
<gene>
    <name evidence="1" type="ORF">CLOSTMETH_02445</name>
</gene>
<sequence>MNAVLPLLSAHDSNKKSATDLWRKCKLYQFIALIIPQNGGKIKSCKWNSAGV</sequence>
<evidence type="ECO:0000313" key="2">
    <source>
        <dbReference type="Proteomes" id="UP000003340"/>
    </source>
</evidence>
<dbReference type="AlphaFoldDB" id="C0EF06"/>
<dbReference type="HOGENOM" id="CLU_3078444_0_0_9"/>
<protein>
    <submittedName>
        <fullName evidence="1">Uncharacterized protein</fullName>
    </submittedName>
</protein>
<keyword evidence="2" id="KW-1185">Reference proteome</keyword>
<name>C0EF06_9FIRM</name>
<dbReference type="Proteomes" id="UP000003340">
    <property type="component" value="Unassembled WGS sequence"/>
</dbReference>
<organism evidence="1 2">
    <name type="scientific">[Clostridium] methylpentosum DSM 5476</name>
    <dbReference type="NCBI Taxonomy" id="537013"/>
    <lineage>
        <taxon>Bacteria</taxon>
        <taxon>Bacillati</taxon>
        <taxon>Bacillota</taxon>
        <taxon>Clostridia</taxon>
        <taxon>Eubacteriales</taxon>
        <taxon>Oscillospiraceae</taxon>
        <taxon>Oscillospiraceae incertae sedis</taxon>
    </lineage>
</organism>
<dbReference type="EMBL" id="ACEC01000082">
    <property type="protein sequence ID" value="EEG29908.1"/>
    <property type="molecule type" value="Genomic_DNA"/>
</dbReference>
<evidence type="ECO:0000313" key="1">
    <source>
        <dbReference type="EMBL" id="EEG29908.1"/>
    </source>
</evidence>